<reference evidence="1" key="1">
    <citation type="submission" date="2009-07" db="EMBL/GenBank/DDBJ databases">
        <authorList>
            <person name="Weinstock G."/>
            <person name="Sodergren E."/>
            <person name="Clifton S."/>
            <person name="Fulton L."/>
            <person name="Fulton B."/>
            <person name="Courtney L."/>
            <person name="Fronick C."/>
            <person name="Harrison M."/>
            <person name="Strong C."/>
            <person name="Farmer C."/>
            <person name="Delahaunty K."/>
            <person name="Markovic C."/>
            <person name="Hall O."/>
            <person name="Minx P."/>
            <person name="Tomlinson C."/>
            <person name="Mitreva M."/>
            <person name="Nelson J."/>
            <person name="Hou S."/>
            <person name="Wollam A."/>
            <person name="Pepin K.H."/>
            <person name="Johnson M."/>
            <person name="Bhonagiri V."/>
            <person name="Nash W.E."/>
            <person name="Warren W."/>
            <person name="Chinwalla A."/>
            <person name="Mardis E.R."/>
            <person name="Wilson R.K."/>
        </authorList>
    </citation>
    <scope>NUCLEOTIDE SEQUENCE [LARGE SCALE GENOMIC DNA]</scope>
    <source>
        <strain evidence="1">ATCC 29256</strain>
    </source>
</reference>
<name>C6M1H0_NEISI</name>
<sequence>MVKKCIRSSEIASRFMLYLYEQHINLFDKTNPPYGTQTAESLIFETIFKAINQLDLLLISLKFSMIYYALI</sequence>
<proteinExistence type="predicted"/>
<dbReference type="AlphaFoldDB" id="C6M1H0"/>
<protein>
    <submittedName>
        <fullName evidence="1">Uncharacterized protein</fullName>
    </submittedName>
</protein>
<organism evidence="1 2">
    <name type="scientific">Neisseria sicca ATCC 29256</name>
    <dbReference type="NCBI Taxonomy" id="547045"/>
    <lineage>
        <taxon>Bacteria</taxon>
        <taxon>Pseudomonadati</taxon>
        <taxon>Pseudomonadota</taxon>
        <taxon>Betaproteobacteria</taxon>
        <taxon>Neisseriales</taxon>
        <taxon>Neisseriaceae</taxon>
        <taxon>Neisseria</taxon>
    </lineage>
</organism>
<evidence type="ECO:0000313" key="1">
    <source>
        <dbReference type="EMBL" id="EET45648.1"/>
    </source>
</evidence>
<gene>
    <name evidence="1" type="ORF">NEISICOT_00354</name>
</gene>
<evidence type="ECO:0000313" key="2">
    <source>
        <dbReference type="Proteomes" id="UP000005365"/>
    </source>
</evidence>
<keyword evidence="2" id="KW-1185">Reference proteome</keyword>
<dbReference type="EMBL" id="ACKO02000002">
    <property type="protein sequence ID" value="EET45648.1"/>
    <property type="molecule type" value="Genomic_DNA"/>
</dbReference>
<comment type="caution">
    <text evidence="1">The sequence shown here is derived from an EMBL/GenBank/DDBJ whole genome shotgun (WGS) entry which is preliminary data.</text>
</comment>
<accession>C6M1H0</accession>
<dbReference type="Proteomes" id="UP000005365">
    <property type="component" value="Unassembled WGS sequence"/>
</dbReference>